<dbReference type="Gene3D" id="3.20.20.80">
    <property type="entry name" value="Glycosidases"/>
    <property type="match status" value="1"/>
</dbReference>
<dbReference type="EMBL" id="JARJLG010000142">
    <property type="protein sequence ID" value="KAJ7737599.1"/>
    <property type="molecule type" value="Genomic_DNA"/>
</dbReference>
<feature type="region of interest" description="Disordered" evidence="1">
    <location>
        <begin position="21"/>
        <end position="42"/>
    </location>
</feature>
<gene>
    <name evidence="2" type="ORF">DFH07DRAFT_944233</name>
</gene>
<evidence type="ECO:0000313" key="3">
    <source>
        <dbReference type="Proteomes" id="UP001215280"/>
    </source>
</evidence>
<dbReference type="SUPFAM" id="SSF51445">
    <property type="entry name" value="(Trans)glycosidases"/>
    <property type="match status" value="1"/>
</dbReference>
<dbReference type="AlphaFoldDB" id="A0AAD7MZH9"/>
<dbReference type="Proteomes" id="UP001215280">
    <property type="component" value="Unassembled WGS sequence"/>
</dbReference>
<name>A0AAD7MZH9_9AGAR</name>
<reference evidence="2" key="1">
    <citation type="submission" date="2023-03" db="EMBL/GenBank/DDBJ databases">
        <title>Massive genome expansion in bonnet fungi (Mycena s.s.) driven by repeated elements and novel gene families across ecological guilds.</title>
        <authorList>
            <consortium name="Lawrence Berkeley National Laboratory"/>
            <person name="Harder C.B."/>
            <person name="Miyauchi S."/>
            <person name="Viragh M."/>
            <person name="Kuo A."/>
            <person name="Thoen E."/>
            <person name="Andreopoulos B."/>
            <person name="Lu D."/>
            <person name="Skrede I."/>
            <person name="Drula E."/>
            <person name="Henrissat B."/>
            <person name="Morin E."/>
            <person name="Kohler A."/>
            <person name="Barry K."/>
            <person name="LaButti K."/>
            <person name="Morin E."/>
            <person name="Salamov A."/>
            <person name="Lipzen A."/>
            <person name="Mereny Z."/>
            <person name="Hegedus B."/>
            <person name="Baldrian P."/>
            <person name="Stursova M."/>
            <person name="Weitz H."/>
            <person name="Taylor A."/>
            <person name="Grigoriev I.V."/>
            <person name="Nagy L.G."/>
            <person name="Martin F."/>
            <person name="Kauserud H."/>
        </authorList>
    </citation>
    <scope>NUCLEOTIDE SEQUENCE</scope>
    <source>
        <strain evidence="2">CBHHK188m</strain>
    </source>
</reference>
<proteinExistence type="predicted"/>
<evidence type="ECO:0000313" key="2">
    <source>
        <dbReference type="EMBL" id="KAJ7737599.1"/>
    </source>
</evidence>
<dbReference type="InterPro" id="IPR017853">
    <property type="entry name" value="GH"/>
</dbReference>
<protein>
    <submittedName>
        <fullName evidence="2">Uncharacterized protein</fullName>
    </submittedName>
</protein>
<evidence type="ECO:0000256" key="1">
    <source>
        <dbReference type="SAM" id="MobiDB-lite"/>
    </source>
</evidence>
<accession>A0AAD7MZH9</accession>
<sequence length="363" mass="38419">MSSSAGFPPPDVTHAIGLIHAAAAPPPPPSASPSQNSQNSHAQDAYIHSIQTAHHNPALFQAYPDGTLQATMEKHYDTFIAEQDIAQIAGAGLNGVIPFWDISPWSDVGSDASGPGTEPFLEGGCVEGDGGAPARSLREDGPRLRALRVTFLALAAVAGGAPFSCPGARGRGEWRRCPACMARCGALHALSSHVPPTAEPGSSLVAWQSARRAAVGRTQSTGACRVTRSGRIQSRLSRAFLRTPQIAPAADGVIRSPLRVLPTRPRMRMDAHGPAHGPARHRRRRRVVPRHFRSWQTSAGTIATPVTTQFRTPTASLGSGLADANDTVLVMTAVAGYLTADKQLSLADLRATVMERRPELSFV</sequence>
<organism evidence="2 3">
    <name type="scientific">Mycena maculata</name>
    <dbReference type="NCBI Taxonomy" id="230809"/>
    <lineage>
        <taxon>Eukaryota</taxon>
        <taxon>Fungi</taxon>
        <taxon>Dikarya</taxon>
        <taxon>Basidiomycota</taxon>
        <taxon>Agaricomycotina</taxon>
        <taxon>Agaricomycetes</taxon>
        <taxon>Agaricomycetidae</taxon>
        <taxon>Agaricales</taxon>
        <taxon>Marasmiineae</taxon>
        <taxon>Mycenaceae</taxon>
        <taxon>Mycena</taxon>
    </lineage>
</organism>
<keyword evidence="3" id="KW-1185">Reference proteome</keyword>
<feature type="compositionally biased region" description="Low complexity" evidence="1">
    <location>
        <begin position="32"/>
        <end position="42"/>
    </location>
</feature>
<comment type="caution">
    <text evidence="2">The sequence shown here is derived from an EMBL/GenBank/DDBJ whole genome shotgun (WGS) entry which is preliminary data.</text>
</comment>